<keyword evidence="7" id="KW-1185">Reference proteome</keyword>
<accession>A0A8H6VL35</accession>
<evidence type="ECO:0000256" key="3">
    <source>
        <dbReference type="ARBA" id="ARBA00022833"/>
    </source>
</evidence>
<comment type="caution">
    <text evidence="6">The sequence shown here is derived from an EMBL/GenBank/DDBJ whole genome shotgun (WGS) entry which is preliminary data.</text>
</comment>
<dbReference type="InterPro" id="IPR002893">
    <property type="entry name" value="Znf_MYND"/>
</dbReference>
<dbReference type="OrthoDB" id="3644463at2759"/>
<name>A0A8H6VL35_9PEZI</name>
<keyword evidence="2 4" id="KW-0863">Zinc-finger</keyword>
<feature type="domain" description="MYND-type" evidence="5">
    <location>
        <begin position="165"/>
        <end position="205"/>
    </location>
</feature>
<reference evidence="6" key="1">
    <citation type="submission" date="2020-04" db="EMBL/GenBank/DDBJ databases">
        <title>Draft genome resource of the tomato pathogen Pseudocercospora fuligena.</title>
        <authorList>
            <person name="Zaccaron A."/>
        </authorList>
    </citation>
    <scope>NUCLEOTIDE SEQUENCE</scope>
    <source>
        <strain evidence="6">PF001</strain>
    </source>
</reference>
<protein>
    <recommendedName>
        <fullName evidence="5">MYND-type domain-containing protein</fullName>
    </recommendedName>
</protein>
<dbReference type="EMBL" id="JABCIY010000168">
    <property type="protein sequence ID" value="KAF7190700.1"/>
    <property type="molecule type" value="Genomic_DNA"/>
</dbReference>
<dbReference type="Proteomes" id="UP000660729">
    <property type="component" value="Unassembled WGS sequence"/>
</dbReference>
<dbReference type="SUPFAM" id="SSF144232">
    <property type="entry name" value="HIT/MYND zinc finger-like"/>
    <property type="match status" value="1"/>
</dbReference>
<evidence type="ECO:0000256" key="4">
    <source>
        <dbReference type="PROSITE-ProRule" id="PRU00134"/>
    </source>
</evidence>
<proteinExistence type="predicted"/>
<dbReference type="Pfam" id="PF01753">
    <property type="entry name" value="zf-MYND"/>
    <property type="match status" value="1"/>
</dbReference>
<evidence type="ECO:0000256" key="2">
    <source>
        <dbReference type="ARBA" id="ARBA00022771"/>
    </source>
</evidence>
<dbReference type="PROSITE" id="PS50865">
    <property type="entry name" value="ZF_MYND_2"/>
    <property type="match status" value="1"/>
</dbReference>
<evidence type="ECO:0000256" key="1">
    <source>
        <dbReference type="ARBA" id="ARBA00022723"/>
    </source>
</evidence>
<organism evidence="6 7">
    <name type="scientific">Pseudocercospora fuligena</name>
    <dbReference type="NCBI Taxonomy" id="685502"/>
    <lineage>
        <taxon>Eukaryota</taxon>
        <taxon>Fungi</taxon>
        <taxon>Dikarya</taxon>
        <taxon>Ascomycota</taxon>
        <taxon>Pezizomycotina</taxon>
        <taxon>Dothideomycetes</taxon>
        <taxon>Dothideomycetidae</taxon>
        <taxon>Mycosphaerellales</taxon>
        <taxon>Mycosphaerellaceae</taxon>
        <taxon>Pseudocercospora</taxon>
    </lineage>
</organism>
<keyword evidence="1" id="KW-0479">Metal-binding</keyword>
<evidence type="ECO:0000259" key="5">
    <source>
        <dbReference type="PROSITE" id="PS50865"/>
    </source>
</evidence>
<keyword evidence="3" id="KW-0862">Zinc</keyword>
<dbReference type="Gene3D" id="6.10.140.2220">
    <property type="match status" value="1"/>
</dbReference>
<evidence type="ECO:0000313" key="6">
    <source>
        <dbReference type="EMBL" id="KAF7190700.1"/>
    </source>
</evidence>
<gene>
    <name evidence="6" type="ORF">HII31_07859</name>
</gene>
<dbReference type="GO" id="GO:0008270">
    <property type="term" value="F:zinc ion binding"/>
    <property type="evidence" value="ECO:0007669"/>
    <property type="project" value="UniProtKB-KW"/>
</dbReference>
<sequence>MAAMEDLAMAFNGLPRPQTVPWGSANYWVFSIGQSPLHPSAQILIAVHPPTMVTLHSGPVQLLNGGSILDNITTVVSMLLDVFIKGLRDPTGEQVESTFAPLTWAMSGDEEIHEVIQQKLEECGVHEALCSVRRCTPGEKKDIIDEQFSKLFATGAIQLGDASRCHRCYSEMSVPLKRCSACNQAFYCSPKCEAVDWQRHQAFDCPANRPNDC</sequence>
<evidence type="ECO:0000313" key="7">
    <source>
        <dbReference type="Proteomes" id="UP000660729"/>
    </source>
</evidence>
<dbReference type="AlphaFoldDB" id="A0A8H6VL35"/>
<dbReference type="PROSITE" id="PS01360">
    <property type="entry name" value="ZF_MYND_1"/>
    <property type="match status" value="1"/>
</dbReference>